<dbReference type="SUPFAM" id="SSF110849">
    <property type="entry name" value="ParB/Sulfiredoxin"/>
    <property type="match status" value="1"/>
</dbReference>
<dbReference type="SMART" id="SM00470">
    <property type="entry name" value="ParB"/>
    <property type="match status" value="1"/>
</dbReference>
<evidence type="ECO:0000313" key="3">
    <source>
        <dbReference type="EMBL" id="GEC17657.1"/>
    </source>
</evidence>
<dbReference type="InterPro" id="IPR050336">
    <property type="entry name" value="Chromosome_partition/occlusion"/>
</dbReference>
<dbReference type="PANTHER" id="PTHR33375">
    <property type="entry name" value="CHROMOSOME-PARTITIONING PROTEIN PARB-RELATED"/>
    <property type="match status" value="1"/>
</dbReference>
<accession>A0A4Y3WF61</accession>
<comment type="caution">
    <text evidence="3">The sequence shown here is derived from an EMBL/GenBank/DDBJ whole genome shotgun (WGS) entry which is preliminary data.</text>
</comment>
<dbReference type="GO" id="GO:0007059">
    <property type="term" value="P:chromosome segregation"/>
    <property type="evidence" value="ECO:0007669"/>
    <property type="project" value="TreeGrafter"/>
</dbReference>
<organism evidence="3 4">
    <name type="scientific">Nitrobacter winogradskyi</name>
    <name type="common">Nitrobacter agilis</name>
    <dbReference type="NCBI Taxonomy" id="913"/>
    <lineage>
        <taxon>Bacteria</taxon>
        <taxon>Pseudomonadati</taxon>
        <taxon>Pseudomonadota</taxon>
        <taxon>Alphaproteobacteria</taxon>
        <taxon>Hyphomicrobiales</taxon>
        <taxon>Nitrobacteraceae</taxon>
        <taxon>Nitrobacter</taxon>
    </lineage>
</organism>
<dbReference type="GO" id="GO:0003677">
    <property type="term" value="F:DNA binding"/>
    <property type="evidence" value="ECO:0007669"/>
    <property type="project" value="InterPro"/>
</dbReference>
<sequence length="552" mass="60936">MKLDHLPLEQLNLSGLNVRKKNADNVDDLLPSIRRLGILQPLLVRPNCEGFEIVAGQRRFCAASILAEDGVTGPIPVIIMEDGDDATAIEASLVENIARLPMDEIDQFKAFEALRGEGLSVEEIAARFGVTERLVQQRLAIAAIIDPILNAYRREGINADTLRILTMATPRQQKAWWKLFRSEDEYAPTGRSLKNWLFGGAHVPMGNALFDVTEYKGIIISDLFGDERYFADAQAFWQMQDTAIAAKRDAYLGKGWAEIVVLDRGERFAAWEHEKTPKSKGGKVFVSVTHDGEATFHEGYLSVKEARKHKAAAGQRGEEGSKIVRAERTAAMDNYLGLQRHAAVRVELLSHPAMALRLTVAHMIAGSALWQVKPEGQRASTPEIRAEVAASKAQAAFGEERKAVLALLGIEDGGPLVDQSFGSPRSFGELFAALMKMDDAAILRILAYAMAETLEAHHGIVDTLGELLSTDMRNWWTPDEAFFGLLRNKPAINAMVRELAGDAAADANISATAKIQKKIVMDYLNGTREAKVKDWLPRYMAFPAQDYTDRAV</sequence>
<dbReference type="Proteomes" id="UP000318825">
    <property type="component" value="Unassembled WGS sequence"/>
</dbReference>
<evidence type="ECO:0000259" key="2">
    <source>
        <dbReference type="SMART" id="SM00470"/>
    </source>
</evidence>
<dbReference type="InterPro" id="IPR036086">
    <property type="entry name" value="ParB/Sulfiredoxin_sf"/>
</dbReference>
<dbReference type="InterPro" id="IPR004437">
    <property type="entry name" value="ParB/RepB/Spo0J"/>
</dbReference>
<dbReference type="SUPFAM" id="SSF109709">
    <property type="entry name" value="KorB DNA-binding domain-like"/>
    <property type="match status" value="1"/>
</dbReference>
<dbReference type="CDD" id="cd16406">
    <property type="entry name" value="ParB_N_like"/>
    <property type="match status" value="1"/>
</dbReference>
<dbReference type="AlphaFoldDB" id="A0A4Y3WF61"/>
<feature type="domain" description="ParB-like N-terminal" evidence="2">
    <location>
        <begin position="4"/>
        <end position="97"/>
    </location>
</feature>
<evidence type="ECO:0000256" key="1">
    <source>
        <dbReference type="ARBA" id="ARBA00006295"/>
    </source>
</evidence>
<dbReference type="NCBIfam" id="TIGR00180">
    <property type="entry name" value="parB_part"/>
    <property type="match status" value="1"/>
</dbReference>
<dbReference type="EMBL" id="BJNF01000129">
    <property type="protein sequence ID" value="GEC17657.1"/>
    <property type="molecule type" value="Genomic_DNA"/>
</dbReference>
<comment type="similarity">
    <text evidence="1">Belongs to the ParB family.</text>
</comment>
<dbReference type="Pfam" id="PF02195">
    <property type="entry name" value="ParB_N"/>
    <property type="match status" value="1"/>
</dbReference>
<dbReference type="OrthoDB" id="9813122at2"/>
<dbReference type="InterPro" id="IPR003115">
    <property type="entry name" value="ParB_N"/>
</dbReference>
<name>A0A4Y3WF61_NITWI</name>
<dbReference type="PANTHER" id="PTHR33375:SF7">
    <property type="entry name" value="CHROMOSOME 2-PARTITIONING PROTEIN PARB-RELATED"/>
    <property type="match status" value="1"/>
</dbReference>
<dbReference type="GO" id="GO:0005694">
    <property type="term" value="C:chromosome"/>
    <property type="evidence" value="ECO:0007669"/>
    <property type="project" value="TreeGrafter"/>
</dbReference>
<gene>
    <name evidence="3" type="ORF">NWI01_35490</name>
</gene>
<evidence type="ECO:0000313" key="4">
    <source>
        <dbReference type="Proteomes" id="UP000318825"/>
    </source>
</evidence>
<dbReference type="RefSeq" id="WP_141385364.1">
    <property type="nucleotide sequence ID" value="NZ_BJNF01000129.1"/>
</dbReference>
<dbReference type="Gene3D" id="1.10.10.2830">
    <property type="match status" value="1"/>
</dbReference>
<protein>
    <submittedName>
        <fullName evidence="3">Chromosome partitioning protein ParB</fullName>
    </submittedName>
</protein>
<proteinExistence type="inferred from homology"/>
<dbReference type="Gene3D" id="3.90.1530.30">
    <property type="match status" value="1"/>
</dbReference>
<reference evidence="3 4" key="1">
    <citation type="submission" date="2019-06" db="EMBL/GenBank/DDBJ databases">
        <title>Whole genome shotgun sequence of Nitrobacter winogradskyi NBRC 14297.</title>
        <authorList>
            <person name="Hosoyama A."/>
            <person name="Uohara A."/>
            <person name="Ohji S."/>
            <person name="Ichikawa N."/>
        </authorList>
    </citation>
    <scope>NUCLEOTIDE SEQUENCE [LARGE SCALE GENOMIC DNA]</scope>
    <source>
        <strain evidence="3 4">NBRC 14297</strain>
    </source>
</reference>